<accession>A0A0V1KSQ5</accession>
<organism evidence="2 3">
    <name type="scientific">Trichinella nativa</name>
    <dbReference type="NCBI Taxonomy" id="6335"/>
    <lineage>
        <taxon>Eukaryota</taxon>
        <taxon>Metazoa</taxon>
        <taxon>Ecdysozoa</taxon>
        <taxon>Nematoda</taxon>
        <taxon>Enoplea</taxon>
        <taxon>Dorylaimia</taxon>
        <taxon>Trichinellida</taxon>
        <taxon>Trichinellidae</taxon>
        <taxon>Trichinella</taxon>
    </lineage>
</organism>
<evidence type="ECO:0000256" key="1">
    <source>
        <dbReference type="SAM" id="MobiDB-lite"/>
    </source>
</evidence>
<dbReference type="EMBL" id="JYDW01000288">
    <property type="protein sequence ID" value="KRZ49902.1"/>
    <property type="molecule type" value="Genomic_DNA"/>
</dbReference>
<dbReference type="Proteomes" id="UP000054721">
    <property type="component" value="Unassembled WGS sequence"/>
</dbReference>
<feature type="region of interest" description="Disordered" evidence="1">
    <location>
        <begin position="28"/>
        <end position="63"/>
    </location>
</feature>
<dbReference type="AlphaFoldDB" id="A0A0V1KSQ5"/>
<evidence type="ECO:0000313" key="3">
    <source>
        <dbReference type="Proteomes" id="UP000054721"/>
    </source>
</evidence>
<name>A0A0V1KSQ5_9BILA</name>
<proteinExistence type="predicted"/>
<gene>
    <name evidence="2" type="ORF">T02_5018</name>
</gene>
<comment type="caution">
    <text evidence="2">The sequence shown here is derived from an EMBL/GenBank/DDBJ whole genome shotgun (WGS) entry which is preliminary data.</text>
</comment>
<sequence>MACPSRFLNCFSFYLGRQKRSDAKKRYINEQNKQNPLGAQRRLPDVRNPRKATPGGREHETATVERRVEYLRPHRMPSTVPRAGENPLPVVMGARAGLGRATPRRRRKTLACLEE</sequence>
<reference evidence="2 3" key="1">
    <citation type="submission" date="2015-05" db="EMBL/GenBank/DDBJ databases">
        <title>Evolution of Trichinella species and genotypes.</title>
        <authorList>
            <person name="Korhonen P.K."/>
            <person name="Edoardo P."/>
            <person name="Giuseppe L.R."/>
            <person name="Gasser R.B."/>
        </authorList>
    </citation>
    <scope>NUCLEOTIDE SEQUENCE [LARGE SCALE GENOMIC DNA]</scope>
    <source>
        <strain evidence="2">ISS10</strain>
    </source>
</reference>
<keyword evidence="3" id="KW-1185">Reference proteome</keyword>
<evidence type="ECO:0000313" key="2">
    <source>
        <dbReference type="EMBL" id="KRZ49902.1"/>
    </source>
</evidence>
<protein>
    <submittedName>
        <fullName evidence="2">Uncharacterized protein</fullName>
    </submittedName>
</protein>